<dbReference type="AlphaFoldDB" id="A0A060IAR9"/>
<dbReference type="OrthoDB" id="5325135at2"/>
<keyword evidence="1" id="KW-1133">Transmembrane helix</keyword>
<sequence>MRLLKAFFADGTGATAVEYGLIAALICTALVSGLGFFTGSLQNVFSLLSNNITVN</sequence>
<evidence type="ECO:0000256" key="1">
    <source>
        <dbReference type="SAM" id="Phobius"/>
    </source>
</evidence>
<dbReference type="HOGENOM" id="CLU_171854_5_0_5"/>
<keyword evidence="1" id="KW-0472">Membrane</keyword>
<dbReference type="RefSeq" id="WP_009995351.1">
    <property type="nucleotide sequence ID" value="NZ_CP006986.1"/>
</dbReference>
<dbReference type="KEGG" id="rei:IE4771_CH04078"/>
<dbReference type="Proteomes" id="UP000027180">
    <property type="component" value="Chromosome"/>
</dbReference>
<accession>A0A060IAR9</accession>
<evidence type="ECO:0000313" key="2">
    <source>
        <dbReference type="EMBL" id="AIC29130.1"/>
    </source>
</evidence>
<organism evidence="2 3">
    <name type="scientific">Rhizobium etli bv. mimosae str. IE4771</name>
    <dbReference type="NCBI Taxonomy" id="1432050"/>
    <lineage>
        <taxon>Bacteria</taxon>
        <taxon>Pseudomonadati</taxon>
        <taxon>Pseudomonadota</taxon>
        <taxon>Alphaproteobacteria</taxon>
        <taxon>Hyphomicrobiales</taxon>
        <taxon>Rhizobiaceae</taxon>
        <taxon>Rhizobium/Agrobacterium group</taxon>
        <taxon>Rhizobium</taxon>
    </lineage>
</organism>
<feature type="transmembrane region" description="Helical" evidence="1">
    <location>
        <begin position="20"/>
        <end position="41"/>
    </location>
</feature>
<evidence type="ECO:0000313" key="3">
    <source>
        <dbReference type="Proteomes" id="UP000027180"/>
    </source>
</evidence>
<protein>
    <submittedName>
        <fullName evidence="2">Flp/Fap pilin component protein</fullName>
    </submittedName>
</protein>
<dbReference type="EMBL" id="CP006986">
    <property type="protein sequence ID" value="AIC29130.1"/>
    <property type="molecule type" value="Genomic_DNA"/>
</dbReference>
<reference evidence="2 3" key="1">
    <citation type="submission" date="2013-12" db="EMBL/GenBank/DDBJ databases">
        <title>Complete genome sequence of Rhizobium etli bv. mimosae IE4771.</title>
        <authorList>
            <person name="Bustos P."/>
            <person name="Santamaria R.I."/>
            <person name="Lozano L."/>
            <person name="Ormeno-Orrillo E."/>
            <person name="Rogel M.A."/>
            <person name="Romero D."/>
            <person name="Cevallos M.A."/>
            <person name="Martinez-Romero E."/>
            <person name="Gonzalez V."/>
        </authorList>
    </citation>
    <scope>NUCLEOTIDE SEQUENCE [LARGE SCALE GENOMIC DNA]</scope>
    <source>
        <strain evidence="2 3">IE4771</strain>
    </source>
</reference>
<keyword evidence="1" id="KW-0812">Transmembrane</keyword>
<dbReference type="InterPro" id="IPR007047">
    <property type="entry name" value="Flp_Fap"/>
</dbReference>
<name>A0A060IAR9_RHIET</name>
<proteinExistence type="predicted"/>
<dbReference type="Pfam" id="PF04964">
    <property type="entry name" value="Flp_Fap"/>
    <property type="match status" value="1"/>
</dbReference>
<gene>
    <name evidence="2" type="ORF">IE4771_CH04078</name>
</gene>